<organism evidence="3">
    <name type="scientific">Nakamurella sp. A5-74</name>
    <dbReference type="NCBI Taxonomy" id="3158264"/>
    <lineage>
        <taxon>Bacteria</taxon>
        <taxon>Bacillati</taxon>
        <taxon>Actinomycetota</taxon>
        <taxon>Actinomycetes</taxon>
        <taxon>Nakamurellales</taxon>
        <taxon>Nakamurellaceae</taxon>
        <taxon>Nakamurella</taxon>
    </lineage>
</organism>
<proteinExistence type="predicted"/>
<dbReference type="RefSeq" id="WP_353648230.1">
    <property type="nucleotide sequence ID" value="NZ_CP159218.1"/>
</dbReference>
<dbReference type="InterPro" id="IPR049513">
    <property type="entry name" value="TetR_C_40"/>
</dbReference>
<accession>A0AAU8DM77</accession>
<feature type="domain" description="Tetracyclin repressor-like 40 C-terminal" evidence="2">
    <location>
        <begin position="23"/>
        <end position="98"/>
    </location>
</feature>
<feature type="region of interest" description="Disordered" evidence="1">
    <location>
        <begin position="1"/>
        <end position="24"/>
    </location>
</feature>
<evidence type="ECO:0000313" key="3">
    <source>
        <dbReference type="EMBL" id="XCG62615.1"/>
    </source>
</evidence>
<sequence length="110" mass="11808">METARRCAARRCSRSPPRPDSRRARRDILAAREAGRFVVGDPEVALACVGGALLGVLDLGVTSSATPDALDRAADQLALYLLSMFDVPRDDAERICARHLSTVSGWAGSR</sequence>
<evidence type="ECO:0000259" key="2">
    <source>
        <dbReference type="Pfam" id="PF21306"/>
    </source>
</evidence>
<gene>
    <name evidence="3" type="ORF">ABLG96_15440</name>
</gene>
<protein>
    <recommendedName>
        <fullName evidence="2">Tetracyclin repressor-like 40 C-terminal domain-containing protein</fullName>
    </recommendedName>
</protein>
<evidence type="ECO:0000256" key="1">
    <source>
        <dbReference type="SAM" id="MobiDB-lite"/>
    </source>
</evidence>
<reference evidence="3" key="1">
    <citation type="submission" date="2024-05" db="EMBL/GenBank/DDBJ databases">
        <authorList>
            <person name="Cai S.Y."/>
            <person name="Jin L.M."/>
            <person name="Li H.R."/>
        </authorList>
    </citation>
    <scope>NUCLEOTIDE SEQUENCE</scope>
    <source>
        <strain evidence="3">A5-74</strain>
    </source>
</reference>
<dbReference type="AlphaFoldDB" id="A0AAU8DM77"/>
<name>A0AAU8DM77_9ACTN</name>
<dbReference type="Pfam" id="PF21306">
    <property type="entry name" value="TetR_C_40"/>
    <property type="match status" value="1"/>
</dbReference>
<dbReference type="Gene3D" id="1.10.357.10">
    <property type="entry name" value="Tetracycline Repressor, domain 2"/>
    <property type="match status" value="1"/>
</dbReference>
<dbReference type="EMBL" id="CP159218">
    <property type="protein sequence ID" value="XCG62615.1"/>
    <property type="molecule type" value="Genomic_DNA"/>
</dbReference>